<reference evidence="3" key="1">
    <citation type="journal article" date="2019" name="Int. J. Syst. Evol. Microbiol.">
        <title>The Global Catalogue of Microorganisms (GCM) 10K type strain sequencing project: providing services to taxonomists for standard genome sequencing and annotation.</title>
        <authorList>
            <consortium name="The Broad Institute Genomics Platform"/>
            <consortium name="The Broad Institute Genome Sequencing Center for Infectious Disease"/>
            <person name="Wu L."/>
            <person name="Ma J."/>
        </authorList>
    </citation>
    <scope>NUCLEOTIDE SEQUENCE [LARGE SCALE GENOMIC DNA]</scope>
    <source>
        <strain evidence="3">KCTC 52644</strain>
    </source>
</reference>
<accession>A0ABW5ZBU1</accession>
<feature type="transmembrane region" description="Helical" evidence="1">
    <location>
        <begin position="6"/>
        <end position="29"/>
    </location>
</feature>
<dbReference type="RefSeq" id="WP_379808404.1">
    <property type="nucleotide sequence ID" value="NZ_JBHUOL010000019.1"/>
</dbReference>
<keyword evidence="3" id="KW-1185">Reference proteome</keyword>
<keyword evidence="1" id="KW-0472">Membrane</keyword>
<keyword evidence="1" id="KW-0812">Transmembrane</keyword>
<evidence type="ECO:0000256" key="1">
    <source>
        <dbReference type="SAM" id="Phobius"/>
    </source>
</evidence>
<dbReference type="EMBL" id="JBHUOL010000019">
    <property type="protein sequence ID" value="MFD2909668.1"/>
    <property type="molecule type" value="Genomic_DNA"/>
</dbReference>
<keyword evidence="1" id="KW-1133">Transmembrane helix</keyword>
<organism evidence="2 3">
    <name type="scientific">Flavobacterium ardleyense</name>
    <dbReference type="NCBI Taxonomy" id="2038737"/>
    <lineage>
        <taxon>Bacteria</taxon>
        <taxon>Pseudomonadati</taxon>
        <taxon>Bacteroidota</taxon>
        <taxon>Flavobacteriia</taxon>
        <taxon>Flavobacteriales</taxon>
        <taxon>Flavobacteriaceae</taxon>
        <taxon>Flavobacterium</taxon>
    </lineage>
</organism>
<sequence length="177" mass="20521">MYKLFFLGVIGLPTLILLIVLVLVIKYLFFNNNNSKTENNLNEVYNTSKNVIGNNLTKVKKIAEQNISKSYISNYNWLLVNETDENIIYTFRNNDELLITINGIVEKYSYELIVDNNSILITKSNIIQHYNIVNKQNEFLILQLLSTDNLLIFANQTKYKDYIKSELKEIAKGIANN</sequence>
<dbReference type="Proteomes" id="UP001597549">
    <property type="component" value="Unassembled WGS sequence"/>
</dbReference>
<evidence type="ECO:0000313" key="3">
    <source>
        <dbReference type="Proteomes" id="UP001597549"/>
    </source>
</evidence>
<comment type="caution">
    <text evidence="2">The sequence shown here is derived from an EMBL/GenBank/DDBJ whole genome shotgun (WGS) entry which is preliminary data.</text>
</comment>
<gene>
    <name evidence="2" type="ORF">ACFSX9_13100</name>
</gene>
<protein>
    <submittedName>
        <fullName evidence="2">Uncharacterized protein</fullName>
    </submittedName>
</protein>
<name>A0ABW5ZBU1_9FLAO</name>
<evidence type="ECO:0000313" key="2">
    <source>
        <dbReference type="EMBL" id="MFD2909668.1"/>
    </source>
</evidence>
<proteinExistence type="predicted"/>